<evidence type="ECO:0000313" key="2">
    <source>
        <dbReference type="EMBL" id="CRK14600.1"/>
    </source>
</evidence>
<dbReference type="EMBL" id="CVQH01005669">
    <property type="protein sequence ID" value="CRK14600.1"/>
    <property type="molecule type" value="Genomic_DNA"/>
</dbReference>
<dbReference type="EMBL" id="CVQI01001669">
    <property type="protein sequence ID" value="CRK10429.1"/>
    <property type="molecule type" value="Genomic_DNA"/>
</dbReference>
<gene>
    <name evidence="2" type="ORF">BN1708_011186</name>
    <name evidence="1" type="ORF">BN1723_009142</name>
</gene>
<evidence type="ECO:0000313" key="4">
    <source>
        <dbReference type="Proteomes" id="UP000045706"/>
    </source>
</evidence>
<dbReference type="AlphaFoldDB" id="A0A0G4KYU2"/>
<evidence type="ECO:0000313" key="3">
    <source>
        <dbReference type="Proteomes" id="UP000044602"/>
    </source>
</evidence>
<dbReference type="Proteomes" id="UP000045706">
    <property type="component" value="Unassembled WGS sequence"/>
</dbReference>
<evidence type="ECO:0000313" key="1">
    <source>
        <dbReference type="EMBL" id="CRK10429.1"/>
    </source>
</evidence>
<reference evidence="3 4" key="1">
    <citation type="submission" date="2015-05" db="EMBL/GenBank/DDBJ databases">
        <authorList>
            <person name="Fogelqvist Johan"/>
        </authorList>
    </citation>
    <scope>NUCLEOTIDE SEQUENCE [LARGE SCALE GENOMIC DNA]</scope>
    <source>
        <strain evidence="2">VL1</strain>
        <strain evidence="1">VL2</strain>
    </source>
</reference>
<keyword evidence="3" id="KW-1185">Reference proteome</keyword>
<dbReference type="Proteomes" id="UP000044602">
    <property type="component" value="Unassembled WGS sequence"/>
</dbReference>
<accession>A0A0G4KYU2</accession>
<proteinExistence type="predicted"/>
<name>A0A0G4KYU2_VERLO</name>
<organism evidence="2 3">
    <name type="scientific">Verticillium longisporum</name>
    <name type="common">Verticillium dahliae var. longisporum</name>
    <dbReference type="NCBI Taxonomy" id="100787"/>
    <lineage>
        <taxon>Eukaryota</taxon>
        <taxon>Fungi</taxon>
        <taxon>Dikarya</taxon>
        <taxon>Ascomycota</taxon>
        <taxon>Pezizomycotina</taxon>
        <taxon>Sordariomycetes</taxon>
        <taxon>Hypocreomycetidae</taxon>
        <taxon>Glomerellales</taxon>
        <taxon>Plectosphaerellaceae</taxon>
        <taxon>Verticillium</taxon>
    </lineage>
</organism>
<protein>
    <submittedName>
        <fullName evidence="2">Uncharacterized protein</fullName>
    </submittedName>
</protein>
<sequence>MALRVTISPGVMLHANAACAQTHWQPVNRDRWDEVSDACARCWDMAGAGRWALGTTDLIGATTERGRERPPWRTERARFGLAAEIARPHGGRHSHRSSGPSWSGRHGWAIPAIGAMGEPAYLPCECDMGANLGFVPLAHCVSSTSTSVETHCDHRH</sequence>